<name>A0A918RL89_9GAMM</name>
<evidence type="ECO:0000259" key="4">
    <source>
        <dbReference type="Pfam" id="PF00535"/>
    </source>
</evidence>
<evidence type="ECO:0000256" key="1">
    <source>
        <dbReference type="ARBA" id="ARBA00006739"/>
    </source>
</evidence>
<comment type="similarity">
    <text evidence="1">Belongs to the glycosyltransferase 2 family.</text>
</comment>
<dbReference type="Gene3D" id="3.90.550.10">
    <property type="entry name" value="Spore Coat Polysaccharide Biosynthesis Protein SpsA, Chain A"/>
    <property type="match status" value="1"/>
</dbReference>
<dbReference type="EMBL" id="BMXA01000001">
    <property type="protein sequence ID" value="GGZ99308.1"/>
    <property type="molecule type" value="Genomic_DNA"/>
</dbReference>
<keyword evidence="6" id="KW-1185">Reference proteome</keyword>
<evidence type="ECO:0000313" key="6">
    <source>
        <dbReference type="Proteomes" id="UP000614811"/>
    </source>
</evidence>
<dbReference type="PANTHER" id="PTHR43179">
    <property type="entry name" value="RHAMNOSYLTRANSFERASE WBBL"/>
    <property type="match status" value="1"/>
</dbReference>
<accession>A0A918RL89</accession>
<evidence type="ECO:0000313" key="5">
    <source>
        <dbReference type="EMBL" id="GGZ99308.1"/>
    </source>
</evidence>
<evidence type="ECO:0000256" key="2">
    <source>
        <dbReference type="ARBA" id="ARBA00022676"/>
    </source>
</evidence>
<reference evidence="5" key="1">
    <citation type="journal article" date="2014" name="Int. J. Syst. Evol. Microbiol.">
        <title>Complete genome sequence of Corynebacterium casei LMG S-19264T (=DSM 44701T), isolated from a smear-ripened cheese.</title>
        <authorList>
            <consortium name="US DOE Joint Genome Institute (JGI-PGF)"/>
            <person name="Walter F."/>
            <person name="Albersmeier A."/>
            <person name="Kalinowski J."/>
            <person name="Ruckert C."/>
        </authorList>
    </citation>
    <scope>NUCLEOTIDE SEQUENCE</scope>
    <source>
        <strain evidence="5">KCTC 12711</strain>
    </source>
</reference>
<dbReference type="AlphaFoldDB" id="A0A918RL89"/>
<reference evidence="5" key="2">
    <citation type="submission" date="2020-09" db="EMBL/GenBank/DDBJ databases">
        <authorList>
            <person name="Sun Q."/>
            <person name="Kim S."/>
        </authorList>
    </citation>
    <scope>NUCLEOTIDE SEQUENCE</scope>
    <source>
        <strain evidence="5">KCTC 12711</strain>
    </source>
</reference>
<dbReference type="PANTHER" id="PTHR43179:SF12">
    <property type="entry name" value="GALACTOFURANOSYLTRANSFERASE GLFT2"/>
    <property type="match status" value="1"/>
</dbReference>
<dbReference type="Proteomes" id="UP000614811">
    <property type="component" value="Unassembled WGS sequence"/>
</dbReference>
<dbReference type="SUPFAM" id="SSF53448">
    <property type="entry name" value="Nucleotide-diphospho-sugar transferases"/>
    <property type="match status" value="1"/>
</dbReference>
<evidence type="ECO:0000256" key="3">
    <source>
        <dbReference type="ARBA" id="ARBA00022679"/>
    </source>
</evidence>
<dbReference type="InterPro" id="IPR029044">
    <property type="entry name" value="Nucleotide-diphossugar_trans"/>
</dbReference>
<organism evidence="5 6">
    <name type="scientific">Arenicella chitinivorans</name>
    <dbReference type="NCBI Taxonomy" id="1329800"/>
    <lineage>
        <taxon>Bacteria</taxon>
        <taxon>Pseudomonadati</taxon>
        <taxon>Pseudomonadota</taxon>
        <taxon>Gammaproteobacteria</taxon>
        <taxon>Arenicellales</taxon>
        <taxon>Arenicellaceae</taxon>
        <taxon>Arenicella</taxon>
    </lineage>
</organism>
<gene>
    <name evidence="5" type="ORF">GCM10008090_04860</name>
</gene>
<dbReference type="GO" id="GO:0016757">
    <property type="term" value="F:glycosyltransferase activity"/>
    <property type="evidence" value="ECO:0007669"/>
    <property type="project" value="UniProtKB-KW"/>
</dbReference>
<dbReference type="InterPro" id="IPR001173">
    <property type="entry name" value="Glyco_trans_2-like"/>
</dbReference>
<keyword evidence="2" id="KW-0328">Glycosyltransferase</keyword>
<keyword evidence="3" id="KW-0808">Transferase</keyword>
<comment type="caution">
    <text evidence="5">The sequence shown here is derived from an EMBL/GenBank/DDBJ whole genome shotgun (WGS) entry which is preliminary data.</text>
</comment>
<proteinExistence type="inferred from homology"/>
<protein>
    <submittedName>
        <fullName evidence="5">Rhamnosyltransferase</fullName>
    </submittedName>
</protein>
<dbReference type="Pfam" id="PF00535">
    <property type="entry name" value="Glycos_transf_2"/>
    <property type="match status" value="1"/>
</dbReference>
<sequence length="318" mass="35998">MDSKVGVALLQWGRADLTIALLKSLALESGLQVVVVTDNGSEEQDFEKLELFLRGIERLNSGRGPKFILIRNEVNSGFSLGMNLGIAKLQEEGVDWVWMLNNDVMVEQGTVSSLVASLRQKSPNIYGFQVAEAGKYEFTGFYKFNPWTTRYRPVMLRSELDSLADKNLYVSGANMVVHQSVFQAIGCLNPRTFLYFEELDFASRARTHGFTQIFIDNIKLTHLGAGSSGEGSLAPLRLYHETWSMLDFYRTHRPSMFIWVLVFRAPVRAFLLLCSGRAQLVKYLLSASRDFFHGRNKNLVVPKMVSVQYFNDSRPTRG</sequence>
<feature type="domain" description="Glycosyltransferase 2-like" evidence="4">
    <location>
        <begin position="33"/>
        <end position="185"/>
    </location>
</feature>